<comment type="caution">
    <text evidence="1">The sequence shown here is derived from an EMBL/GenBank/DDBJ whole genome shotgun (WGS) entry which is preliminary data.</text>
</comment>
<gene>
    <name evidence="1" type="ORF">L1987_71479</name>
</gene>
<keyword evidence="2" id="KW-1185">Reference proteome</keyword>
<evidence type="ECO:0000313" key="1">
    <source>
        <dbReference type="EMBL" id="KAI3712910.1"/>
    </source>
</evidence>
<dbReference type="EMBL" id="CM042041">
    <property type="protein sequence ID" value="KAI3712910.1"/>
    <property type="molecule type" value="Genomic_DNA"/>
</dbReference>
<reference evidence="2" key="1">
    <citation type="journal article" date="2022" name="Mol. Ecol. Resour.">
        <title>The genomes of chicory, endive, great burdock and yacon provide insights into Asteraceae palaeo-polyploidization history and plant inulin production.</title>
        <authorList>
            <person name="Fan W."/>
            <person name="Wang S."/>
            <person name="Wang H."/>
            <person name="Wang A."/>
            <person name="Jiang F."/>
            <person name="Liu H."/>
            <person name="Zhao H."/>
            <person name="Xu D."/>
            <person name="Zhang Y."/>
        </authorList>
    </citation>
    <scope>NUCLEOTIDE SEQUENCE [LARGE SCALE GENOMIC DNA]</scope>
    <source>
        <strain evidence="2">cv. Yunnan</strain>
    </source>
</reference>
<organism evidence="1 2">
    <name type="scientific">Smallanthus sonchifolius</name>
    <dbReference type="NCBI Taxonomy" id="185202"/>
    <lineage>
        <taxon>Eukaryota</taxon>
        <taxon>Viridiplantae</taxon>
        <taxon>Streptophyta</taxon>
        <taxon>Embryophyta</taxon>
        <taxon>Tracheophyta</taxon>
        <taxon>Spermatophyta</taxon>
        <taxon>Magnoliopsida</taxon>
        <taxon>eudicotyledons</taxon>
        <taxon>Gunneridae</taxon>
        <taxon>Pentapetalae</taxon>
        <taxon>asterids</taxon>
        <taxon>campanulids</taxon>
        <taxon>Asterales</taxon>
        <taxon>Asteraceae</taxon>
        <taxon>Asteroideae</taxon>
        <taxon>Heliantheae alliance</taxon>
        <taxon>Millerieae</taxon>
        <taxon>Smallanthus</taxon>
    </lineage>
</organism>
<proteinExistence type="predicted"/>
<name>A0ACB9ASJ3_9ASTR</name>
<dbReference type="Proteomes" id="UP001056120">
    <property type="component" value="Linkage Group LG24"/>
</dbReference>
<protein>
    <submittedName>
        <fullName evidence="1">Uncharacterized protein</fullName>
    </submittedName>
</protein>
<accession>A0ACB9ASJ3</accession>
<sequence>MHTVTGTVFHTISEIHTQHDPTKKHQHQIQLKGHKAKDLCSEHQGYDCVITRGSIIVLPEEQPVKNICGEKHLKT</sequence>
<evidence type="ECO:0000313" key="2">
    <source>
        <dbReference type="Proteomes" id="UP001056120"/>
    </source>
</evidence>
<reference evidence="1 2" key="2">
    <citation type="journal article" date="2022" name="Mol. Ecol. Resour.">
        <title>The genomes of chicory, endive, great burdock and yacon provide insights into Asteraceae paleo-polyploidization history and plant inulin production.</title>
        <authorList>
            <person name="Fan W."/>
            <person name="Wang S."/>
            <person name="Wang H."/>
            <person name="Wang A."/>
            <person name="Jiang F."/>
            <person name="Liu H."/>
            <person name="Zhao H."/>
            <person name="Xu D."/>
            <person name="Zhang Y."/>
        </authorList>
    </citation>
    <scope>NUCLEOTIDE SEQUENCE [LARGE SCALE GENOMIC DNA]</scope>
    <source>
        <strain evidence="2">cv. Yunnan</strain>
        <tissue evidence="1">Leaves</tissue>
    </source>
</reference>